<dbReference type="OrthoDB" id="9148269at2"/>
<name>A0A2T1ABN1_TRISK</name>
<dbReference type="InterPro" id="IPR025332">
    <property type="entry name" value="DUF4238"/>
</dbReference>
<gene>
    <name evidence="1" type="ORF">CLV89_112113</name>
</gene>
<comment type="caution">
    <text evidence="1">The sequence shown here is derived from an EMBL/GenBank/DDBJ whole genome shotgun (WGS) entry which is preliminary data.</text>
</comment>
<accession>A0A2T1ABN1</accession>
<sequence length="358" mass="40845">MAEKKNQHFVPKVHLRYFARDDKGRQIDVWLPKQDKVVKGASIKNQCSKSYFYGKDLKIENFLNSPEAMFGRTVDQLIECESGDDEALEALLFLWLLQHTRAERTITEQLLVMSAMRDKVSLGQEDNEDLRDWLGPPIGAPEAMQMTLDSAKEYFDIISDLRCVLLTNQTKTEFVLSDCPAVSSNKLILKRYMKYRNWGLGGAGLYLYMPLTPKLGFFAFDRHAYELVSRRGSTCNLNEQDVVALNQLVYLFCNDLVVLPPNCDTNSAISQLKEVEEAKPERTMRVNIATEDEDQAREGSKRFSVASDEEFAISPRGGLIHVESVPPIVPRHFPKLRIRQNPKFIDTQSAAGLKRYRA</sequence>
<dbReference type="Pfam" id="PF14022">
    <property type="entry name" value="DUF4238"/>
    <property type="match status" value="1"/>
</dbReference>
<evidence type="ECO:0000313" key="1">
    <source>
        <dbReference type="EMBL" id="PRZ46001.1"/>
    </source>
</evidence>
<evidence type="ECO:0000313" key="2">
    <source>
        <dbReference type="Proteomes" id="UP000237718"/>
    </source>
</evidence>
<dbReference type="EMBL" id="PVUF01000012">
    <property type="protein sequence ID" value="PRZ46001.1"/>
    <property type="molecule type" value="Genomic_DNA"/>
</dbReference>
<organism evidence="1 2">
    <name type="scientific">Tritonibacter scottomollicae</name>
    <name type="common">Epibacterium scottomollicae</name>
    <dbReference type="NCBI Taxonomy" id="483013"/>
    <lineage>
        <taxon>Bacteria</taxon>
        <taxon>Pseudomonadati</taxon>
        <taxon>Pseudomonadota</taxon>
        <taxon>Alphaproteobacteria</taxon>
        <taxon>Rhodobacterales</taxon>
        <taxon>Paracoccaceae</taxon>
        <taxon>Tritonibacter</taxon>
    </lineage>
</organism>
<dbReference type="AlphaFoldDB" id="A0A2T1ABN1"/>
<dbReference type="RefSeq" id="WP_106164849.1">
    <property type="nucleotide sequence ID" value="NZ_PVUF01000012.1"/>
</dbReference>
<dbReference type="Proteomes" id="UP000237718">
    <property type="component" value="Unassembled WGS sequence"/>
</dbReference>
<reference evidence="1 2" key="1">
    <citation type="submission" date="2018-03" db="EMBL/GenBank/DDBJ databases">
        <title>Genomic Encyclopedia of Archaeal and Bacterial Type Strains, Phase II (KMG-II): from individual species to whole genera.</title>
        <authorList>
            <person name="Goeker M."/>
        </authorList>
    </citation>
    <scope>NUCLEOTIDE SEQUENCE [LARGE SCALE GENOMIC DNA]</scope>
    <source>
        <strain evidence="1 2">DSM 25328</strain>
    </source>
</reference>
<proteinExistence type="predicted"/>
<protein>
    <submittedName>
        <fullName evidence="1">Uncharacterized protein DUF4238</fullName>
    </submittedName>
</protein>